<dbReference type="PANTHER" id="PTHR21013:SF10">
    <property type="entry name" value="ATP SYNTHASE MITOCHONDRIAL F1 COMPLEX ASSEMBLY FACTOR 2"/>
    <property type="match status" value="1"/>
</dbReference>
<dbReference type="SUPFAM" id="SSF160909">
    <property type="entry name" value="ATP12-like"/>
    <property type="match status" value="1"/>
</dbReference>
<comment type="subcellular location">
    <subcellularLocation>
        <location evidence="1">Mitochondrion</location>
    </subcellularLocation>
</comment>
<keyword evidence="3" id="KW-0809">Transit peptide</keyword>
<feature type="non-terminal residue" evidence="7">
    <location>
        <position position="1"/>
    </location>
</feature>
<evidence type="ECO:0000256" key="1">
    <source>
        <dbReference type="ARBA" id="ARBA00004173"/>
    </source>
</evidence>
<dbReference type="GO" id="GO:0033615">
    <property type="term" value="P:mitochondrial proton-transporting ATP synthase complex assembly"/>
    <property type="evidence" value="ECO:0007669"/>
    <property type="project" value="TreeGrafter"/>
</dbReference>
<dbReference type="Pfam" id="PF07542">
    <property type="entry name" value="ATP12"/>
    <property type="match status" value="1"/>
</dbReference>
<dbReference type="InterPro" id="IPR011419">
    <property type="entry name" value="ATP12_ATP_synth-F1-assembly"/>
</dbReference>
<evidence type="ECO:0000256" key="5">
    <source>
        <dbReference type="ARBA" id="ARBA00023186"/>
    </source>
</evidence>
<dbReference type="GO" id="GO:0005739">
    <property type="term" value="C:mitochondrion"/>
    <property type="evidence" value="ECO:0007669"/>
    <property type="project" value="UniProtKB-SubCell"/>
</dbReference>
<dbReference type="OMA" id="QGWVMGL"/>
<dbReference type="EMBL" id="NCSJ02000013">
    <property type="protein sequence ID" value="RFU35014.1"/>
    <property type="molecule type" value="Genomic_DNA"/>
</dbReference>
<dbReference type="PANTHER" id="PTHR21013">
    <property type="entry name" value="ATP SYNTHASE MITOCHONDRIAL F1 COMPLEX ASSEMBLY FACTOR 2/ATP12 PROTEIN, MITOCHONDRIAL PRECURSOR"/>
    <property type="match status" value="1"/>
</dbReference>
<keyword evidence="4" id="KW-0496">Mitochondrion</keyword>
<comment type="similarity">
    <text evidence="2">Belongs to the ATP12 family.</text>
</comment>
<name>A0A3E2HNS5_SCYLI</name>
<evidence type="ECO:0008006" key="9">
    <source>
        <dbReference type="Google" id="ProtNLM"/>
    </source>
</evidence>
<evidence type="ECO:0000256" key="2">
    <source>
        <dbReference type="ARBA" id="ARBA00008231"/>
    </source>
</evidence>
<protein>
    <recommendedName>
        <fullName evidence="9">ATP synthase mitochondrial F1 complex assembly factor 2</fullName>
    </recommendedName>
</protein>
<evidence type="ECO:0000256" key="4">
    <source>
        <dbReference type="ARBA" id="ARBA00023128"/>
    </source>
</evidence>
<reference evidence="7 8" key="1">
    <citation type="submission" date="2018-05" db="EMBL/GenBank/DDBJ databases">
        <title>Draft genome sequence of Scytalidium lignicola DSM 105466, a ubiquitous saprotrophic fungus.</title>
        <authorList>
            <person name="Buettner E."/>
            <person name="Gebauer A.M."/>
            <person name="Hofrichter M."/>
            <person name="Liers C."/>
            <person name="Kellner H."/>
        </authorList>
    </citation>
    <scope>NUCLEOTIDE SEQUENCE [LARGE SCALE GENOMIC DNA]</scope>
    <source>
        <strain evidence="7 8">DSM 105466</strain>
    </source>
</reference>
<feature type="non-terminal residue" evidence="7">
    <location>
        <position position="385"/>
    </location>
</feature>
<gene>
    <name evidence="7" type="ORF">B7463_g1333</name>
</gene>
<dbReference type="OrthoDB" id="5322896at2759"/>
<evidence type="ECO:0000256" key="6">
    <source>
        <dbReference type="SAM" id="MobiDB-lite"/>
    </source>
</evidence>
<accession>A0A3E2HNS5</accession>
<dbReference type="AlphaFoldDB" id="A0A3E2HNS5"/>
<dbReference type="InterPro" id="IPR042272">
    <property type="entry name" value="ATP12_ATP_synth-F1-assembly_N"/>
</dbReference>
<comment type="caution">
    <text evidence="7">The sequence shown here is derived from an EMBL/GenBank/DDBJ whole genome shotgun (WGS) entry which is preliminary data.</text>
</comment>
<organism evidence="7 8">
    <name type="scientific">Scytalidium lignicola</name>
    <name type="common">Hyphomycete</name>
    <dbReference type="NCBI Taxonomy" id="5539"/>
    <lineage>
        <taxon>Eukaryota</taxon>
        <taxon>Fungi</taxon>
        <taxon>Dikarya</taxon>
        <taxon>Ascomycota</taxon>
        <taxon>Pezizomycotina</taxon>
        <taxon>Leotiomycetes</taxon>
        <taxon>Leotiomycetes incertae sedis</taxon>
        <taxon>Scytalidium</taxon>
    </lineage>
</organism>
<sequence length="385" mass="42552">MNPICQLPIRGSATLSRTTILALQRSWRPVSAISRELHTTTPTSATVAPITATGPPPSAPVPSAQHVDSRVARRRKQAALLKRGEELRETKSGSLRTRRFWKDVHVKKVDDSLQVYLDSRPLRRPSKEILAVPVHKPHLATAIALEWDLLVSSQQALRTHLIPITSLVSRALDIADEDADPNSAGEIRHGIVNTVIKYLDTDSLLCWAPEPPADPPGYETHESRRAESLRSKQMRTAQSIIAFLTEKVWPGVKIVPVLDSNSIVPKSQPQMTRDVIRGWVSGLPAFELAGLERAVLAGKGLLGAVRLLVEWSTELEHLKGKDGEREQGEVFGVEEAARVASLEVDWQTGMWGEVEDTHDVDNEDVRRQFGSVVLLVSGEKLGERE</sequence>
<evidence type="ECO:0000313" key="8">
    <source>
        <dbReference type="Proteomes" id="UP000258309"/>
    </source>
</evidence>
<proteinExistence type="inferred from homology"/>
<dbReference type="InterPro" id="IPR023335">
    <property type="entry name" value="ATP12_ortho_dom_sf"/>
</dbReference>
<evidence type="ECO:0000313" key="7">
    <source>
        <dbReference type="EMBL" id="RFU35014.1"/>
    </source>
</evidence>
<dbReference type="Gene3D" id="3.30.2180.10">
    <property type="entry name" value="ATP12-like"/>
    <property type="match status" value="1"/>
</dbReference>
<keyword evidence="8" id="KW-1185">Reference proteome</keyword>
<evidence type="ECO:0000256" key="3">
    <source>
        <dbReference type="ARBA" id="ARBA00022946"/>
    </source>
</evidence>
<dbReference type="Gene3D" id="1.10.3580.10">
    <property type="entry name" value="ATP12 ATPase"/>
    <property type="match status" value="1"/>
</dbReference>
<keyword evidence="5" id="KW-0143">Chaperone</keyword>
<feature type="region of interest" description="Disordered" evidence="6">
    <location>
        <begin position="40"/>
        <end position="65"/>
    </location>
</feature>
<dbReference type="Proteomes" id="UP000258309">
    <property type="component" value="Unassembled WGS sequence"/>
</dbReference>
<dbReference type="STRING" id="5539.A0A3E2HNS5"/>